<feature type="region of interest" description="Disordered" evidence="1">
    <location>
        <begin position="209"/>
        <end position="371"/>
    </location>
</feature>
<dbReference type="GO" id="GO:0070449">
    <property type="term" value="C:elongin complex"/>
    <property type="evidence" value="ECO:0007669"/>
    <property type="project" value="InterPro"/>
</dbReference>
<feature type="compositionally biased region" description="Pro residues" evidence="1">
    <location>
        <begin position="307"/>
        <end position="319"/>
    </location>
</feature>
<sequence>MPAPSLLSMASAMAVRFVKHMDDLGALPYTLARPILMNVHNPEKLHTFEIASPHLAKEDGEIWLELIKRDIPNWHEYQMPEETDNWYGVYCDLRDQVQKDLEADAEKMKTAIDGISAKRALLTPKIIPENTSKRMAGARPTAKQRRVAFLRRQDATKTSYGPPRPDTSKKRSIFQSAKISSALTMPTKALHNRASQIKRAPIALVEEHRRPVPPSTPAPPSKAPAPSTSQAPPQRIIRRPGMLPPSLQHPMLAQTGATPRPIHKVTIDARRASSSPGSSSNVSATKKPVTASTNPGFKDGADSHLLPPAPTAKPSPSTHPAPTAKSSPSTHLPHSPSPHPPTPGSSASPVQRVIRRRAPPSIFMPSKRRRV</sequence>
<dbReference type="InterPro" id="IPR051870">
    <property type="entry name" value="Elongin-A_domain"/>
</dbReference>
<evidence type="ECO:0000256" key="1">
    <source>
        <dbReference type="SAM" id="MobiDB-lite"/>
    </source>
</evidence>
<name>A0A9W9HAQ2_9EURO</name>
<keyword evidence="3" id="KW-1185">Reference proteome</keyword>
<gene>
    <name evidence="2" type="ORF">N7515_001969</name>
</gene>
<reference evidence="2" key="1">
    <citation type="submission" date="2022-11" db="EMBL/GenBank/DDBJ databases">
        <authorList>
            <person name="Petersen C."/>
        </authorList>
    </citation>
    <scope>NUCLEOTIDE SEQUENCE</scope>
    <source>
        <strain evidence="2">IBT 22155</strain>
    </source>
</reference>
<feature type="compositionally biased region" description="Low complexity" evidence="1">
    <location>
        <begin position="273"/>
        <end position="283"/>
    </location>
</feature>
<feature type="compositionally biased region" description="Low complexity" evidence="1">
    <location>
        <begin position="224"/>
        <end position="234"/>
    </location>
</feature>
<comment type="caution">
    <text evidence="2">The sequence shown here is derived from an EMBL/GenBank/DDBJ whole genome shotgun (WGS) entry which is preliminary data.</text>
</comment>
<organism evidence="2 3">
    <name type="scientific">Penicillium bovifimosum</name>
    <dbReference type="NCBI Taxonomy" id="126998"/>
    <lineage>
        <taxon>Eukaryota</taxon>
        <taxon>Fungi</taxon>
        <taxon>Dikarya</taxon>
        <taxon>Ascomycota</taxon>
        <taxon>Pezizomycotina</taxon>
        <taxon>Eurotiomycetes</taxon>
        <taxon>Eurotiomycetidae</taxon>
        <taxon>Eurotiales</taxon>
        <taxon>Aspergillaceae</taxon>
        <taxon>Penicillium</taxon>
    </lineage>
</organism>
<evidence type="ECO:0000313" key="3">
    <source>
        <dbReference type="Proteomes" id="UP001149079"/>
    </source>
</evidence>
<feature type="compositionally biased region" description="Low complexity" evidence="1">
    <location>
        <begin position="320"/>
        <end position="334"/>
    </location>
</feature>
<proteinExistence type="predicted"/>
<dbReference type="InterPro" id="IPR010684">
    <property type="entry name" value="RNA_pol_II_trans_fac_SIII_A"/>
</dbReference>
<dbReference type="Proteomes" id="UP001149079">
    <property type="component" value="Unassembled WGS sequence"/>
</dbReference>
<dbReference type="GO" id="GO:0006368">
    <property type="term" value="P:transcription elongation by RNA polymerase II"/>
    <property type="evidence" value="ECO:0007669"/>
    <property type="project" value="InterPro"/>
</dbReference>
<dbReference type="OrthoDB" id="21513at2759"/>
<dbReference type="Pfam" id="PF06881">
    <property type="entry name" value="Elongin_A"/>
    <property type="match status" value="1"/>
</dbReference>
<dbReference type="RefSeq" id="XP_056524826.1">
    <property type="nucleotide sequence ID" value="XM_056662713.1"/>
</dbReference>
<dbReference type="PANTHER" id="PTHR15141:SF76">
    <property type="entry name" value="TRANSCRIPTION ELONGATION FACTOR B POLYPEPTIDE 3"/>
    <property type="match status" value="1"/>
</dbReference>
<dbReference type="PANTHER" id="PTHR15141">
    <property type="entry name" value="TRANSCRIPTION ELONGATION FACTOR B POLYPEPTIDE 3"/>
    <property type="match status" value="1"/>
</dbReference>
<dbReference type="EMBL" id="JAPQKL010000002">
    <property type="protein sequence ID" value="KAJ5143182.1"/>
    <property type="molecule type" value="Genomic_DNA"/>
</dbReference>
<dbReference type="Gene3D" id="6.10.250.3180">
    <property type="match status" value="1"/>
</dbReference>
<dbReference type="GeneID" id="81401883"/>
<evidence type="ECO:0000313" key="2">
    <source>
        <dbReference type="EMBL" id="KAJ5143182.1"/>
    </source>
</evidence>
<feature type="compositionally biased region" description="Pro residues" evidence="1">
    <location>
        <begin position="212"/>
        <end position="223"/>
    </location>
</feature>
<protein>
    <submittedName>
        <fullName evidence="2">RNA polymerase II transcription factor SIII subunit A</fullName>
    </submittedName>
</protein>
<dbReference type="AlphaFoldDB" id="A0A9W9HAQ2"/>
<accession>A0A9W9HAQ2</accession>
<reference evidence="2" key="2">
    <citation type="journal article" date="2023" name="IMA Fungus">
        <title>Comparative genomic study of the Penicillium genus elucidates a diverse pangenome and 15 lateral gene transfer events.</title>
        <authorList>
            <person name="Petersen C."/>
            <person name="Sorensen T."/>
            <person name="Nielsen M.R."/>
            <person name="Sondergaard T.E."/>
            <person name="Sorensen J.L."/>
            <person name="Fitzpatrick D.A."/>
            <person name="Frisvad J.C."/>
            <person name="Nielsen K.L."/>
        </authorList>
    </citation>
    <scope>NUCLEOTIDE SEQUENCE</scope>
    <source>
        <strain evidence="2">IBT 22155</strain>
    </source>
</reference>
<feature type="region of interest" description="Disordered" evidence="1">
    <location>
        <begin position="134"/>
        <end position="172"/>
    </location>
</feature>